<dbReference type="RefSeq" id="WP_345421019.1">
    <property type="nucleotide sequence ID" value="NZ_BAABGT010000061.1"/>
</dbReference>
<proteinExistence type="predicted"/>
<keyword evidence="2" id="KW-1185">Reference proteome</keyword>
<dbReference type="Pfam" id="PF13669">
    <property type="entry name" value="Glyoxalase_4"/>
    <property type="match status" value="1"/>
</dbReference>
<protein>
    <submittedName>
        <fullName evidence="1">VOC family protein</fullName>
    </submittedName>
</protein>
<dbReference type="Proteomes" id="UP001501598">
    <property type="component" value="Unassembled WGS sequence"/>
</dbReference>
<dbReference type="EMBL" id="BAABGT010000061">
    <property type="protein sequence ID" value="GAA4550805.1"/>
    <property type="molecule type" value="Genomic_DNA"/>
</dbReference>
<gene>
    <name evidence="1" type="ORF">GCM10023175_41580</name>
</gene>
<evidence type="ECO:0000313" key="2">
    <source>
        <dbReference type="Proteomes" id="UP001501598"/>
    </source>
</evidence>
<comment type="caution">
    <text evidence="1">The sequence shown here is derived from an EMBL/GenBank/DDBJ whole genome shotgun (WGS) entry which is preliminary data.</text>
</comment>
<reference evidence="2" key="1">
    <citation type="journal article" date="2019" name="Int. J. Syst. Evol. Microbiol.">
        <title>The Global Catalogue of Microorganisms (GCM) 10K type strain sequencing project: providing services to taxonomists for standard genome sequencing and annotation.</title>
        <authorList>
            <consortium name="The Broad Institute Genomics Platform"/>
            <consortium name="The Broad Institute Genome Sequencing Center for Infectious Disease"/>
            <person name="Wu L."/>
            <person name="Ma J."/>
        </authorList>
    </citation>
    <scope>NUCLEOTIDE SEQUENCE [LARGE SCALE GENOMIC DNA]</scope>
    <source>
        <strain evidence="2">JCM 17906</strain>
    </source>
</reference>
<organism evidence="1 2">
    <name type="scientific">Pseudonocardia xishanensis</name>
    <dbReference type="NCBI Taxonomy" id="630995"/>
    <lineage>
        <taxon>Bacteria</taxon>
        <taxon>Bacillati</taxon>
        <taxon>Actinomycetota</taxon>
        <taxon>Actinomycetes</taxon>
        <taxon>Pseudonocardiales</taxon>
        <taxon>Pseudonocardiaceae</taxon>
        <taxon>Pseudonocardia</taxon>
    </lineage>
</organism>
<sequence>MASLSKEQIEGRKAVQVAFIVDNLEEAALNWARTVGAGPFFLARELPVSNVRRPNGEHAEFEQGIALGQWGSVMVELIEVRKAAPAIVHEVMTTPGFNHIAYLAADPEAEAARLVESGAPVLLTLEFGGVPVHFHDARHTTGFVIEHYPYVDAIEQTYGLVADAAEGWDGSDPLRVLGG</sequence>
<evidence type="ECO:0000313" key="1">
    <source>
        <dbReference type="EMBL" id="GAA4550805.1"/>
    </source>
</evidence>
<name>A0ABP8RVD0_9PSEU</name>
<dbReference type="InterPro" id="IPR029068">
    <property type="entry name" value="Glyas_Bleomycin-R_OHBP_Dase"/>
</dbReference>
<dbReference type="Gene3D" id="3.10.180.10">
    <property type="entry name" value="2,3-Dihydroxybiphenyl 1,2-Dioxygenase, domain 1"/>
    <property type="match status" value="1"/>
</dbReference>
<dbReference type="SUPFAM" id="SSF54593">
    <property type="entry name" value="Glyoxalase/Bleomycin resistance protein/Dihydroxybiphenyl dioxygenase"/>
    <property type="match status" value="1"/>
</dbReference>
<accession>A0ABP8RVD0</accession>